<feature type="compositionally biased region" description="Low complexity" evidence="1">
    <location>
        <begin position="68"/>
        <end position="112"/>
    </location>
</feature>
<sequence length="151" mass="16790">MAKSNFYVKHENDEWVITSEGNEQATSKHDNKQEAVDKAKQHAENNNSKLTVYNKDGNVDNEYDYNPSNSTNNSNNNNNNNSNNNNNNNSNNSSNNNNNNNSNNSNNNNNSNDSKMSYEEAGKKGGEATAENHSKEFYKEIGEKGGSKSSK</sequence>
<proteinExistence type="predicted"/>
<feature type="compositionally biased region" description="Basic and acidic residues" evidence="1">
    <location>
        <begin position="26"/>
        <end position="43"/>
    </location>
</feature>
<feature type="region of interest" description="Disordered" evidence="1">
    <location>
        <begin position="1"/>
        <end position="151"/>
    </location>
</feature>
<dbReference type="Proteomes" id="UP000009885">
    <property type="component" value="Unassembled WGS sequence"/>
</dbReference>
<name>K9B2M2_9STAP</name>
<evidence type="ECO:0000313" key="2">
    <source>
        <dbReference type="EMBL" id="EKU49052.1"/>
    </source>
</evidence>
<comment type="caution">
    <text evidence="2">The sequence shown here is derived from an EMBL/GenBank/DDBJ whole genome shotgun (WGS) entry which is preliminary data.</text>
</comment>
<reference evidence="2 3" key="1">
    <citation type="journal article" date="2013" name="Genome Announc.">
        <title>Genome Sequence of Staphylococcus massiliensis Strain S46, Isolated from the Surface of Healthy Human Skin.</title>
        <authorList>
            <person name="Srivastav R."/>
            <person name="Singh A."/>
            <person name="Jangir P.K."/>
            <person name="Kumari C."/>
            <person name="Muduli S."/>
            <person name="Sharma R."/>
        </authorList>
    </citation>
    <scope>NUCLEOTIDE SEQUENCE [LARGE SCALE GENOMIC DNA]</scope>
    <source>
        <strain evidence="2 3">S46</strain>
    </source>
</reference>
<keyword evidence="3" id="KW-1185">Reference proteome</keyword>
<dbReference type="AlphaFoldDB" id="K9B2M2"/>
<gene>
    <name evidence="2" type="ORF">C273_04585</name>
</gene>
<accession>K9B2M2</accession>
<protein>
    <submittedName>
        <fullName evidence="2">General stress protein B</fullName>
    </submittedName>
</protein>
<dbReference type="EMBL" id="AMSQ01000005">
    <property type="protein sequence ID" value="EKU49052.1"/>
    <property type="molecule type" value="Genomic_DNA"/>
</dbReference>
<dbReference type="OrthoDB" id="9780487at2"/>
<evidence type="ECO:0000256" key="1">
    <source>
        <dbReference type="SAM" id="MobiDB-lite"/>
    </source>
</evidence>
<dbReference type="eggNOG" id="COG3729">
    <property type="taxonomic scope" value="Bacteria"/>
</dbReference>
<feature type="compositionally biased region" description="Basic and acidic residues" evidence="1">
    <location>
        <begin position="116"/>
        <end position="151"/>
    </location>
</feature>
<dbReference type="PATRIC" id="fig|1229783.3.peg.924"/>
<dbReference type="InterPro" id="IPR018691">
    <property type="entry name" value="DUF2188"/>
</dbReference>
<dbReference type="STRING" id="1229783.C273_04585"/>
<organism evidence="2 3">
    <name type="scientific">Staphylococcus massiliensis S46</name>
    <dbReference type="NCBI Taxonomy" id="1229783"/>
    <lineage>
        <taxon>Bacteria</taxon>
        <taxon>Bacillati</taxon>
        <taxon>Bacillota</taxon>
        <taxon>Bacilli</taxon>
        <taxon>Bacillales</taxon>
        <taxon>Staphylococcaceae</taxon>
        <taxon>Staphylococcus</taxon>
    </lineage>
</organism>
<evidence type="ECO:0000313" key="3">
    <source>
        <dbReference type="Proteomes" id="UP000009885"/>
    </source>
</evidence>
<dbReference type="Pfam" id="PF09954">
    <property type="entry name" value="DUF2188"/>
    <property type="match status" value="1"/>
</dbReference>